<feature type="chain" id="PRO_5039249936" description="Porin" evidence="1">
    <location>
        <begin position="22"/>
        <end position="356"/>
    </location>
</feature>
<evidence type="ECO:0008006" key="4">
    <source>
        <dbReference type="Google" id="ProtNLM"/>
    </source>
</evidence>
<comment type="caution">
    <text evidence="2">The sequence shown here is derived from an EMBL/GenBank/DDBJ whole genome shotgun (WGS) entry which is preliminary data.</text>
</comment>
<dbReference type="Proteomes" id="UP000823633">
    <property type="component" value="Unassembled WGS sequence"/>
</dbReference>
<sequence>MKKRILSVLLIALLTAGVAFADFTFSGNFDVGYTFGFDGTTELTAVDGDNSAPYAGFFYLKGGNEYISLDVRSEADVAGGSIVRGSGIAMTGTINLSNILNTMFTMEMPVAIELYAGNQSFSSDADYAYGDSHGIDDEIDLGAARTQYPFGSKFAYGDLVQVFAYGALPVNGGSGAGLLELRTQPVEGVRANIAYGISVGEKAQDFQVSAIAEFGTLFDLDFDLAVSASYVANIDNAADNSHFMADLTGGYGPVGAYVEYEYYNDVENTDEETGLFIADNQHNLYIGASYDLADIVVPLSFGAEVALNNMAEAFTTGASVSVDAALLDLHLYAKLGFDDFTDAESGYVTVGTYYYF</sequence>
<dbReference type="EMBL" id="JADIMU010000006">
    <property type="protein sequence ID" value="MBO8442296.1"/>
    <property type="molecule type" value="Genomic_DNA"/>
</dbReference>
<name>A0A9D9E6V7_9SPIR</name>
<accession>A0A9D9E6V7</accession>
<gene>
    <name evidence="2" type="ORF">IAC42_00840</name>
</gene>
<reference evidence="2" key="1">
    <citation type="submission" date="2020-10" db="EMBL/GenBank/DDBJ databases">
        <authorList>
            <person name="Gilroy R."/>
        </authorList>
    </citation>
    <scope>NUCLEOTIDE SEQUENCE</scope>
    <source>
        <strain evidence="2">11167</strain>
    </source>
</reference>
<evidence type="ECO:0000313" key="3">
    <source>
        <dbReference type="Proteomes" id="UP000823633"/>
    </source>
</evidence>
<protein>
    <recommendedName>
        <fullName evidence="4">Porin</fullName>
    </recommendedName>
</protein>
<keyword evidence="1" id="KW-0732">Signal</keyword>
<dbReference type="AlphaFoldDB" id="A0A9D9E6V7"/>
<organism evidence="2 3">
    <name type="scientific">Candidatus Aphodenecus pullistercoris</name>
    <dbReference type="NCBI Taxonomy" id="2840669"/>
    <lineage>
        <taxon>Bacteria</taxon>
        <taxon>Pseudomonadati</taxon>
        <taxon>Spirochaetota</taxon>
        <taxon>Spirochaetia</taxon>
        <taxon>Spirochaetales</taxon>
        <taxon>Candidatus Aphodenecus</taxon>
    </lineage>
</organism>
<feature type="signal peptide" evidence="1">
    <location>
        <begin position="1"/>
        <end position="21"/>
    </location>
</feature>
<proteinExistence type="predicted"/>
<reference evidence="2" key="2">
    <citation type="journal article" date="2021" name="PeerJ">
        <title>Extensive microbial diversity within the chicken gut microbiome revealed by metagenomics and culture.</title>
        <authorList>
            <person name="Gilroy R."/>
            <person name="Ravi A."/>
            <person name="Getino M."/>
            <person name="Pursley I."/>
            <person name="Horton D.L."/>
            <person name="Alikhan N.F."/>
            <person name="Baker D."/>
            <person name="Gharbi K."/>
            <person name="Hall N."/>
            <person name="Watson M."/>
            <person name="Adriaenssens E.M."/>
            <person name="Foster-Nyarko E."/>
            <person name="Jarju S."/>
            <person name="Secka A."/>
            <person name="Antonio M."/>
            <person name="Oren A."/>
            <person name="Chaudhuri R.R."/>
            <person name="La Ragione R."/>
            <person name="Hildebrand F."/>
            <person name="Pallen M.J."/>
        </authorList>
    </citation>
    <scope>NUCLEOTIDE SEQUENCE</scope>
    <source>
        <strain evidence="2">11167</strain>
    </source>
</reference>
<evidence type="ECO:0000313" key="2">
    <source>
        <dbReference type="EMBL" id="MBO8442296.1"/>
    </source>
</evidence>
<evidence type="ECO:0000256" key="1">
    <source>
        <dbReference type="SAM" id="SignalP"/>
    </source>
</evidence>